<accession>A0A1U7CZ95</accession>
<dbReference type="OrthoDB" id="285016at2"/>
<dbReference type="Gene3D" id="3.40.50.720">
    <property type="entry name" value="NAD(P)-binding Rossmann-like Domain"/>
    <property type="match status" value="1"/>
</dbReference>
<organism evidence="2 3">
    <name type="scientific">Paludisphaera borealis</name>
    <dbReference type="NCBI Taxonomy" id="1387353"/>
    <lineage>
        <taxon>Bacteria</taxon>
        <taxon>Pseudomonadati</taxon>
        <taxon>Planctomycetota</taxon>
        <taxon>Planctomycetia</taxon>
        <taxon>Isosphaerales</taxon>
        <taxon>Isosphaeraceae</taxon>
        <taxon>Paludisphaera</taxon>
    </lineage>
</organism>
<dbReference type="PANTHER" id="PTHR43162:SF1">
    <property type="entry name" value="PRESTALK A DIFFERENTIATION PROTEIN A"/>
    <property type="match status" value="1"/>
</dbReference>
<dbReference type="PANTHER" id="PTHR43162">
    <property type="match status" value="1"/>
</dbReference>
<dbReference type="Pfam" id="PF05368">
    <property type="entry name" value="NmrA"/>
    <property type="match status" value="1"/>
</dbReference>
<dbReference type="AlphaFoldDB" id="A0A1U7CZ95"/>
<dbReference type="STRING" id="1387353.BSF38_05805"/>
<dbReference type="EMBL" id="CP019082">
    <property type="protein sequence ID" value="APW64213.1"/>
    <property type="molecule type" value="Genomic_DNA"/>
</dbReference>
<dbReference type="GO" id="GO:0016491">
    <property type="term" value="F:oxidoreductase activity"/>
    <property type="evidence" value="ECO:0007669"/>
    <property type="project" value="UniProtKB-KW"/>
</dbReference>
<dbReference type="Gene3D" id="3.90.25.10">
    <property type="entry name" value="UDP-galactose 4-epimerase, domain 1"/>
    <property type="match status" value="1"/>
</dbReference>
<evidence type="ECO:0000259" key="1">
    <source>
        <dbReference type="Pfam" id="PF05368"/>
    </source>
</evidence>
<reference evidence="3" key="1">
    <citation type="submission" date="2016-12" db="EMBL/GenBank/DDBJ databases">
        <title>Comparative genomics of four Isosphaeraceae planctomycetes: a common pool of plasmids and glycoside hydrolase genes.</title>
        <authorList>
            <person name="Ivanova A."/>
        </authorList>
    </citation>
    <scope>NUCLEOTIDE SEQUENCE [LARGE SCALE GENOMIC DNA]</scope>
    <source>
        <strain evidence="3">PX4</strain>
    </source>
</reference>
<dbReference type="InterPro" id="IPR051604">
    <property type="entry name" value="Ergot_Alk_Oxidoreductase"/>
</dbReference>
<feature type="domain" description="NmrA-like" evidence="1">
    <location>
        <begin position="7"/>
        <end position="276"/>
    </location>
</feature>
<keyword evidence="2" id="KW-0560">Oxidoreductase</keyword>
<protein>
    <submittedName>
        <fullName evidence="2">NAD(P)H azoreductase</fullName>
        <ecNumber evidence="2">1.7.-.-</ecNumber>
    </submittedName>
</protein>
<dbReference type="InterPro" id="IPR008030">
    <property type="entry name" value="NmrA-like"/>
</dbReference>
<proteinExistence type="predicted"/>
<dbReference type="RefSeq" id="WP_076350480.1">
    <property type="nucleotide sequence ID" value="NZ_CP019082.1"/>
</dbReference>
<dbReference type="SUPFAM" id="SSF51735">
    <property type="entry name" value="NAD(P)-binding Rossmann-fold domains"/>
    <property type="match status" value="1"/>
</dbReference>
<gene>
    <name evidence="2" type="primary">azoB_3</name>
    <name evidence="2" type="ORF">BSF38_05805</name>
</gene>
<sequence length="316" mass="34807">MSINAPILVTGAAGRIGGVGGEIVEILRKRDLPVRALVRTEDERAEALRSTGAEVVVGDLTRPEDVARALEGCRRMYFGMSVSASYLEATVTAAAVARERGDLEVLVNISQLTVSEMSLTAMTDSLQQRMHWLGEQALNWSGLPVVHVRATVFLQHFFFSQWAADSIAKDGTICLPFGAAKTSPVDVRDVAEVIAAVLEHPDAHVGKVYELTGPRSEDMRAVATEYSEALGRPVRYVDEPMKEWQDRVLRASGLPKHVFDHIRVMAQLHADNRYDRLTHDVEAITGRPATSIREYVAKHPELFGSRTQPATVPESR</sequence>
<dbReference type="Proteomes" id="UP000186309">
    <property type="component" value="Chromosome"/>
</dbReference>
<evidence type="ECO:0000313" key="2">
    <source>
        <dbReference type="EMBL" id="APW64213.1"/>
    </source>
</evidence>
<dbReference type="InterPro" id="IPR036291">
    <property type="entry name" value="NAD(P)-bd_dom_sf"/>
</dbReference>
<keyword evidence="3" id="KW-1185">Reference proteome</keyword>
<dbReference type="EC" id="1.7.-.-" evidence="2"/>
<evidence type="ECO:0000313" key="3">
    <source>
        <dbReference type="Proteomes" id="UP000186309"/>
    </source>
</evidence>
<dbReference type="KEGG" id="pbor:BSF38_05805"/>
<name>A0A1U7CZ95_9BACT</name>